<organism evidence="3 4">
    <name type="scientific">Escherichia coli</name>
    <dbReference type="NCBI Taxonomy" id="562"/>
    <lineage>
        <taxon>Bacteria</taxon>
        <taxon>Pseudomonadati</taxon>
        <taxon>Pseudomonadota</taxon>
        <taxon>Gammaproteobacteria</taxon>
        <taxon>Enterobacterales</taxon>
        <taxon>Enterobacteriaceae</taxon>
        <taxon>Escherichia</taxon>
    </lineage>
</organism>
<feature type="region of interest" description="Disordered" evidence="1">
    <location>
        <begin position="52"/>
        <end position="84"/>
    </location>
</feature>
<keyword evidence="2" id="KW-1133">Transmembrane helix</keyword>
<dbReference type="InterPro" id="IPR019659">
    <property type="entry name" value="DUF2514"/>
</dbReference>
<dbReference type="EMBL" id="CP026399">
    <property type="protein sequence ID" value="AUY00989.1"/>
    <property type="molecule type" value="Genomic_DNA"/>
</dbReference>
<keyword evidence="2" id="KW-0812">Transmembrane</keyword>
<protein>
    <submittedName>
        <fullName evidence="3">DUF2514 domain-containing protein</fullName>
    </submittedName>
</protein>
<evidence type="ECO:0000313" key="4">
    <source>
        <dbReference type="Proteomes" id="UP000239554"/>
    </source>
</evidence>
<gene>
    <name evidence="3" type="ORF">C3F40_03670</name>
</gene>
<proteinExistence type="predicted"/>
<dbReference type="AlphaFoldDB" id="A0A7U5TGZ5"/>
<dbReference type="RefSeq" id="WP_104457359.1">
    <property type="nucleotide sequence ID" value="NZ_CP026399.1"/>
</dbReference>
<evidence type="ECO:0000256" key="1">
    <source>
        <dbReference type="SAM" id="MobiDB-lite"/>
    </source>
</evidence>
<evidence type="ECO:0000313" key="3">
    <source>
        <dbReference type="EMBL" id="AUY00989.1"/>
    </source>
</evidence>
<dbReference type="Pfam" id="PF10721">
    <property type="entry name" value="DUF2514"/>
    <property type="match status" value="1"/>
</dbReference>
<feature type="transmembrane region" description="Helical" evidence="2">
    <location>
        <begin position="6"/>
        <end position="25"/>
    </location>
</feature>
<accession>A0A7U5TGZ5</accession>
<keyword evidence="2" id="KW-0472">Membrane</keyword>
<evidence type="ECO:0000256" key="2">
    <source>
        <dbReference type="SAM" id="Phobius"/>
    </source>
</evidence>
<sequence>MKAKYVVMICLLIGSSLGGIGWAIYHNSYEAGKSASDKEWQGKWDKRNLADEAAHKAQEKAQRDEERRRQKETEEIVKNAEQEKQNALADAAAADAAANRLRGTLADIRRKYAASETSRVSADAAVRHSATEAVSVLAELLEESDQRAGTLAQYADAAAGAGSTCERVYNAVTGTVK</sequence>
<dbReference type="Proteomes" id="UP000239554">
    <property type="component" value="Chromosome"/>
</dbReference>
<name>A0A7U5TGZ5_ECOLX</name>
<reference evidence="3 4" key="1">
    <citation type="journal article" date="2018" name="MBio">
        <title>Genomic Analysis of Hospital Plumbing Reveals Diverse Reservoir of Bacterial Plasmids Conferring Carbapenem Resistance.</title>
        <authorList>
            <consortium name="NISC Comparative Sequencing Program"/>
            <person name="Weingarten R.A."/>
            <person name="Johnson R.C."/>
            <person name="Conlan S."/>
            <person name="Ramsburg A.M."/>
            <person name="Dekker J.P."/>
            <person name="Lau A.F."/>
            <person name="Khil P."/>
            <person name="Odom R.T."/>
            <person name="Deming C."/>
            <person name="Park M."/>
            <person name="Thomas P.J."/>
            <person name="Henderson D.K."/>
            <person name="Palmore T.N."/>
            <person name="Segre J.A."/>
            <person name="Frank K.M."/>
        </authorList>
    </citation>
    <scope>NUCLEOTIDE SEQUENCE [LARGE SCALE GENOMIC DNA]</scope>
    <source>
        <strain evidence="3 4">ECONIH4</strain>
    </source>
</reference>